<dbReference type="Gene3D" id="3.10.690.10">
    <property type="entry name" value="Bifunctional nuclease domain"/>
    <property type="match status" value="1"/>
</dbReference>
<dbReference type="InterPro" id="IPR003729">
    <property type="entry name" value="Bi_nuclease_dom"/>
</dbReference>
<dbReference type="Proteomes" id="UP000195913">
    <property type="component" value="Unassembled WGS sequence"/>
</dbReference>
<proteinExistence type="predicted"/>
<dbReference type="SUPFAM" id="SSF103256">
    <property type="entry name" value="Hypothetical protein TM0160"/>
    <property type="match status" value="1"/>
</dbReference>
<gene>
    <name evidence="2" type="ORF">FM101_01735</name>
</gene>
<protein>
    <recommendedName>
        <fullName evidence="1">BFN domain-containing protein</fullName>
    </recommendedName>
</protein>
<sequence>MRELMLVGVRIELPSNQPLVLLKEIDGPRHLPIWIGTPEASAIAMTQQGMETPRPMTHDLLETITSALGHPLIEARLVSVKETVFYAELEFDGGATVDSRASDAIAFALRAGCPITCTEEVLEEAGVLVNDEGSTEEAAEDQVREFREFLADVEPEDFDE</sequence>
<dbReference type="InterPro" id="IPR036104">
    <property type="entry name" value="BFN_sf"/>
</dbReference>
<keyword evidence="3" id="KW-1185">Reference proteome</keyword>
<evidence type="ECO:0000259" key="1">
    <source>
        <dbReference type="PROSITE" id="PS51658"/>
    </source>
</evidence>
<dbReference type="Pfam" id="PF02577">
    <property type="entry name" value="BFN_dom"/>
    <property type="match status" value="1"/>
</dbReference>
<dbReference type="RefSeq" id="WP_086994553.1">
    <property type="nucleotide sequence ID" value="NZ_FUHW01000009.1"/>
</dbReference>
<evidence type="ECO:0000313" key="3">
    <source>
        <dbReference type="Proteomes" id="UP000195913"/>
    </source>
</evidence>
<evidence type="ECO:0000313" key="2">
    <source>
        <dbReference type="EMBL" id="SJM49687.1"/>
    </source>
</evidence>
<feature type="domain" description="BFN" evidence="1">
    <location>
        <begin position="1"/>
        <end position="129"/>
    </location>
</feature>
<reference evidence="2 3" key="1">
    <citation type="submission" date="2017-02" db="EMBL/GenBank/DDBJ databases">
        <authorList>
            <person name="Peterson S.W."/>
        </authorList>
    </citation>
    <scope>NUCLEOTIDE SEQUENCE [LARGE SCALE GENOMIC DNA]</scope>
    <source>
        <strain evidence="2 3">B Ar 00.02</strain>
    </source>
</reference>
<accession>A0A1R4F1B3</accession>
<dbReference type="EMBL" id="FUHW01000009">
    <property type="protein sequence ID" value="SJM49687.1"/>
    <property type="molecule type" value="Genomic_DNA"/>
</dbReference>
<dbReference type="PROSITE" id="PS51658">
    <property type="entry name" value="BFN"/>
    <property type="match status" value="1"/>
</dbReference>
<name>A0A1R4F1B3_9MICC</name>
<dbReference type="AlphaFoldDB" id="A0A1R4F1B3"/>
<dbReference type="GO" id="GO:0004518">
    <property type="term" value="F:nuclease activity"/>
    <property type="evidence" value="ECO:0007669"/>
    <property type="project" value="InterPro"/>
</dbReference>
<organism evidence="2 3">
    <name type="scientific">Arthrobacter rhombi</name>
    <dbReference type="NCBI Taxonomy" id="71253"/>
    <lineage>
        <taxon>Bacteria</taxon>
        <taxon>Bacillati</taxon>
        <taxon>Actinomycetota</taxon>
        <taxon>Actinomycetes</taxon>
        <taxon>Micrococcales</taxon>
        <taxon>Micrococcaceae</taxon>
        <taxon>Arthrobacter</taxon>
    </lineage>
</organism>
<dbReference type="PANTHER" id="PTHR15160">
    <property type="entry name" value="VON HIPPEL-LINDAU PROTEIN"/>
    <property type="match status" value="1"/>
</dbReference>
<dbReference type="PANTHER" id="PTHR15160:SF1">
    <property type="entry name" value="VON HIPPEL-LINDAU DISEASE TUMOR SUPPRESSOR"/>
    <property type="match status" value="1"/>
</dbReference>